<dbReference type="InterPro" id="IPR036779">
    <property type="entry name" value="LysM_dom_sf"/>
</dbReference>
<dbReference type="Gene3D" id="1.10.530.10">
    <property type="match status" value="1"/>
</dbReference>
<dbReference type="InterPro" id="IPR000189">
    <property type="entry name" value="Transglyc_AS"/>
</dbReference>
<dbReference type="RefSeq" id="WP_125015325.1">
    <property type="nucleotide sequence ID" value="NZ_QWEZ01000001.1"/>
</dbReference>
<feature type="domain" description="LysM" evidence="4">
    <location>
        <begin position="499"/>
        <end position="542"/>
    </location>
</feature>
<gene>
    <name evidence="5" type="ORF">D0544_07350</name>
</gene>
<dbReference type="GO" id="GO:0000270">
    <property type="term" value="P:peptidoglycan metabolic process"/>
    <property type="evidence" value="ECO:0007669"/>
    <property type="project" value="InterPro"/>
</dbReference>
<reference evidence="5 6" key="1">
    <citation type="submission" date="2018-08" db="EMBL/GenBank/DDBJ databases">
        <authorList>
            <person name="Khan S.A."/>
        </authorList>
    </citation>
    <scope>NUCLEOTIDE SEQUENCE [LARGE SCALE GENOMIC DNA]</scope>
    <source>
        <strain evidence="5 6">GTF-13</strain>
    </source>
</reference>
<feature type="chain" id="PRO_5018052279" evidence="3">
    <location>
        <begin position="22"/>
        <end position="551"/>
    </location>
</feature>
<dbReference type="Gene3D" id="3.10.350.10">
    <property type="entry name" value="LysM domain"/>
    <property type="match status" value="3"/>
</dbReference>
<sequence length="551" mass="62147">MTNRPFLLPLLIALSSSLLVACQPIALSPTATPLDTSRDLATEVAGDSGESAHPSLREEEPASERWATIISRTQNSSEQAVDPAPITDLWQRTREGFQLDLEQDNPRINAELRWYSTHQAYLDRVSDRASRYMFYIVEEIEKRGMPTELALLPVVESAYDPFAYSHGRASGMWQFIPSTGRHFGLKQNWWYDGRRDVIASTQAALDYMQQLHQRFGDWELALAAYNSGGGTVARALRRNRAAGKPDDFWSLNLPRETRAYVPKLIALSKLVKAPDSYQVKLPQIPNQPHFEIVEIEGQIDLAQAARMAELEMTDLYQLNPAFNQWATDPDGPHRLLIPIDKAAAFDEQLAQLSPQHRVQWQRYKVADGDSLIRIAKNHNTSVALIKEINQLRGSMIRAGQTLLIPRPSANMATYSLSAHQRTLSRQQRNVSGKQKLTYTVRSGDSFWTISRQHKVTVRELARWNNMAPGDPLKVGKKLVIWGSPSVATQNRAPGVIRKVSYRVRSGDSLSRIADRFNVGVSQIKRWNTLDAKYLQPGQLLTLYVDVTKGVN</sequence>
<comment type="caution">
    <text evidence="5">The sequence shown here is derived from an EMBL/GenBank/DDBJ whole genome shotgun (WGS) entry which is preliminary data.</text>
</comment>
<dbReference type="GO" id="GO:0016020">
    <property type="term" value="C:membrane"/>
    <property type="evidence" value="ECO:0007669"/>
    <property type="project" value="InterPro"/>
</dbReference>
<dbReference type="AlphaFoldDB" id="A0A3P3VR15"/>
<dbReference type="PROSITE" id="PS51782">
    <property type="entry name" value="LYSM"/>
    <property type="match status" value="3"/>
</dbReference>
<protein>
    <submittedName>
        <fullName evidence="5">LysM peptidoglycan-binding domain-containing protein</fullName>
    </submittedName>
</protein>
<feature type="domain" description="LysM" evidence="4">
    <location>
        <begin position="436"/>
        <end position="480"/>
    </location>
</feature>
<dbReference type="InterPro" id="IPR023346">
    <property type="entry name" value="Lysozyme-like_dom_sf"/>
</dbReference>
<dbReference type="InterPro" id="IPR018392">
    <property type="entry name" value="LysM"/>
</dbReference>
<dbReference type="InterPro" id="IPR008258">
    <property type="entry name" value="Transglycosylase_SLT_dom_1"/>
</dbReference>
<dbReference type="CDD" id="cd16894">
    <property type="entry name" value="MltD-like"/>
    <property type="match status" value="1"/>
</dbReference>
<dbReference type="Pfam" id="PF01464">
    <property type="entry name" value="SLT"/>
    <property type="match status" value="1"/>
</dbReference>
<reference evidence="5 6" key="2">
    <citation type="submission" date="2018-12" db="EMBL/GenBank/DDBJ databases">
        <title>Simiduia agarivorans gen. nov., sp. nov., a marine, agarolytic bacterium isolated from shallow coastal water from Keelung, Taiwan.</title>
        <authorList>
            <person name="Shieh W.Y."/>
        </authorList>
    </citation>
    <scope>NUCLEOTIDE SEQUENCE [LARGE SCALE GENOMIC DNA]</scope>
    <source>
        <strain evidence="5 6">GTF-13</strain>
    </source>
</reference>
<dbReference type="PANTHER" id="PTHR33734:SF22">
    <property type="entry name" value="MEMBRANE-BOUND LYTIC MUREIN TRANSGLYCOSYLASE D"/>
    <property type="match status" value="1"/>
</dbReference>
<evidence type="ECO:0000256" key="1">
    <source>
        <dbReference type="ARBA" id="ARBA00007734"/>
    </source>
</evidence>
<dbReference type="GO" id="GO:0008932">
    <property type="term" value="F:lytic endotransglycosylase activity"/>
    <property type="evidence" value="ECO:0007669"/>
    <property type="project" value="TreeGrafter"/>
</dbReference>
<comment type="similarity">
    <text evidence="1">Belongs to the transglycosylase Slt family.</text>
</comment>
<feature type="region of interest" description="Disordered" evidence="2">
    <location>
        <begin position="40"/>
        <end position="63"/>
    </location>
</feature>
<keyword evidence="3" id="KW-0732">Signal</keyword>
<keyword evidence="6" id="KW-1185">Reference proteome</keyword>
<dbReference type="EMBL" id="QWEZ01000001">
    <property type="protein sequence ID" value="RRJ84894.1"/>
    <property type="molecule type" value="Genomic_DNA"/>
</dbReference>
<name>A0A3P3VR15_9GAMM</name>
<dbReference type="PANTHER" id="PTHR33734">
    <property type="entry name" value="LYSM DOMAIN-CONTAINING GPI-ANCHORED PROTEIN 2"/>
    <property type="match status" value="1"/>
</dbReference>
<proteinExistence type="inferred from homology"/>
<dbReference type="SUPFAM" id="SSF54106">
    <property type="entry name" value="LysM domain"/>
    <property type="match status" value="3"/>
</dbReference>
<evidence type="ECO:0000313" key="5">
    <source>
        <dbReference type="EMBL" id="RRJ84894.1"/>
    </source>
</evidence>
<dbReference type="Proteomes" id="UP000280792">
    <property type="component" value="Unassembled WGS sequence"/>
</dbReference>
<dbReference type="SUPFAM" id="SSF53955">
    <property type="entry name" value="Lysozyme-like"/>
    <property type="match status" value="1"/>
</dbReference>
<dbReference type="Pfam" id="PF01476">
    <property type="entry name" value="LysM"/>
    <property type="match status" value="3"/>
</dbReference>
<organism evidence="5 6">
    <name type="scientific">Aestuariirhabdus litorea</name>
    <dbReference type="NCBI Taxonomy" id="2528527"/>
    <lineage>
        <taxon>Bacteria</taxon>
        <taxon>Pseudomonadati</taxon>
        <taxon>Pseudomonadota</taxon>
        <taxon>Gammaproteobacteria</taxon>
        <taxon>Oceanospirillales</taxon>
        <taxon>Aestuariirhabdaceae</taxon>
        <taxon>Aestuariirhabdus</taxon>
    </lineage>
</organism>
<dbReference type="CDD" id="cd00118">
    <property type="entry name" value="LysM"/>
    <property type="match status" value="3"/>
</dbReference>
<accession>A0A3P3VR15</accession>
<dbReference type="FunFam" id="1.10.530.10:FF:000004">
    <property type="entry name" value="Membrane-bound lytic murein transglycosylase D"/>
    <property type="match status" value="1"/>
</dbReference>
<evidence type="ECO:0000313" key="6">
    <source>
        <dbReference type="Proteomes" id="UP000280792"/>
    </source>
</evidence>
<evidence type="ECO:0000259" key="4">
    <source>
        <dbReference type="PROSITE" id="PS51782"/>
    </source>
</evidence>
<dbReference type="SMART" id="SM00257">
    <property type="entry name" value="LysM"/>
    <property type="match status" value="3"/>
</dbReference>
<evidence type="ECO:0000256" key="2">
    <source>
        <dbReference type="SAM" id="MobiDB-lite"/>
    </source>
</evidence>
<feature type="signal peptide" evidence="3">
    <location>
        <begin position="1"/>
        <end position="21"/>
    </location>
</feature>
<evidence type="ECO:0000256" key="3">
    <source>
        <dbReference type="SAM" id="SignalP"/>
    </source>
</evidence>
<dbReference type="PROSITE" id="PS51257">
    <property type="entry name" value="PROKAR_LIPOPROTEIN"/>
    <property type="match status" value="1"/>
</dbReference>
<dbReference type="PROSITE" id="PS00922">
    <property type="entry name" value="TRANSGLYCOSYLASE"/>
    <property type="match status" value="1"/>
</dbReference>
<feature type="domain" description="LysM" evidence="4">
    <location>
        <begin position="361"/>
        <end position="404"/>
    </location>
</feature>